<proteinExistence type="predicted"/>
<dbReference type="RefSeq" id="WP_135174215.1">
    <property type="nucleotide sequence ID" value="NZ_JBIYER010000001.1"/>
</dbReference>
<accession>A0A4Y9M0N5</accession>
<reference evidence="2 3" key="1">
    <citation type="submission" date="2019-03" db="EMBL/GenBank/DDBJ databases">
        <title>Bradyrhizobium diversity isolated from nodules of Chamaecrista fasciculata.</title>
        <authorList>
            <person name="Klepa M.S."/>
            <person name="Urquiaga M.O."/>
            <person name="Hungria M."/>
            <person name="Delamuta J.R."/>
        </authorList>
    </citation>
    <scope>NUCLEOTIDE SEQUENCE [LARGE SCALE GENOMIC DNA]</scope>
    <source>
        <strain evidence="2 3">CNPSo 3448</strain>
    </source>
</reference>
<feature type="signal peptide" evidence="1">
    <location>
        <begin position="1"/>
        <end position="21"/>
    </location>
</feature>
<dbReference type="EMBL" id="SPQT01000004">
    <property type="protein sequence ID" value="TFV48666.1"/>
    <property type="molecule type" value="Genomic_DNA"/>
</dbReference>
<organism evidence="2 3">
    <name type="scientific">Bradyrhizobium niftali</name>
    <dbReference type="NCBI Taxonomy" id="2560055"/>
    <lineage>
        <taxon>Bacteria</taxon>
        <taxon>Pseudomonadati</taxon>
        <taxon>Pseudomonadota</taxon>
        <taxon>Alphaproteobacteria</taxon>
        <taxon>Hyphomicrobiales</taxon>
        <taxon>Nitrobacteraceae</taxon>
        <taxon>Bradyrhizobium</taxon>
    </lineage>
</organism>
<dbReference type="Proteomes" id="UP000297966">
    <property type="component" value="Unassembled WGS sequence"/>
</dbReference>
<gene>
    <name evidence="2" type="ORF">E4K65_11230</name>
</gene>
<evidence type="ECO:0000256" key="1">
    <source>
        <dbReference type="SAM" id="SignalP"/>
    </source>
</evidence>
<feature type="chain" id="PRO_5021469710" evidence="1">
    <location>
        <begin position="22"/>
        <end position="67"/>
    </location>
</feature>
<evidence type="ECO:0000313" key="2">
    <source>
        <dbReference type="EMBL" id="TFV48666.1"/>
    </source>
</evidence>
<comment type="caution">
    <text evidence="2">The sequence shown here is derived from an EMBL/GenBank/DDBJ whole genome shotgun (WGS) entry which is preliminary data.</text>
</comment>
<dbReference type="OrthoDB" id="8253816at2"/>
<sequence length="67" mass="6976">MTRLTLVAAALIAAAVTQTQAASARHVAPPRATTEATADYCVRAPAEGAYATAPYKRPPCLPNTTTY</sequence>
<evidence type="ECO:0000313" key="3">
    <source>
        <dbReference type="Proteomes" id="UP000297966"/>
    </source>
</evidence>
<keyword evidence="3" id="KW-1185">Reference proteome</keyword>
<name>A0A4Y9M0N5_9BRAD</name>
<keyword evidence="1" id="KW-0732">Signal</keyword>
<protein>
    <submittedName>
        <fullName evidence="2">Uncharacterized protein</fullName>
    </submittedName>
</protein>
<dbReference type="AlphaFoldDB" id="A0A4Y9M0N5"/>